<accession>A0ABR2GSA7</accession>
<protein>
    <submittedName>
        <fullName evidence="1">Uncharacterized protein</fullName>
    </submittedName>
</protein>
<evidence type="ECO:0000313" key="1">
    <source>
        <dbReference type="EMBL" id="KAK8836556.1"/>
    </source>
</evidence>
<proteinExistence type="predicted"/>
<organism evidence="1 2">
    <name type="scientific">Tritrichomonas musculus</name>
    <dbReference type="NCBI Taxonomy" id="1915356"/>
    <lineage>
        <taxon>Eukaryota</taxon>
        <taxon>Metamonada</taxon>
        <taxon>Parabasalia</taxon>
        <taxon>Tritrichomonadida</taxon>
        <taxon>Tritrichomonadidae</taxon>
        <taxon>Tritrichomonas</taxon>
    </lineage>
</organism>
<name>A0ABR2GSA7_9EUKA</name>
<evidence type="ECO:0000313" key="2">
    <source>
        <dbReference type="Proteomes" id="UP001470230"/>
    </source>
</evidence>
<dbReference type="Proteomes" id="UP001470230">
    <property type="component" value="Unassembled WGS sequence"/>
</dbReference>
<comment type="caution">
    <text evidence="1">The sequence shown here is derived from an EMBL/GenBank/DDBJ whole genome shotgun (WGS) entry which is preliminary data.</text>
</comment>
<reference evidence="1 2" key="1">
    <citation type="submission" date="2024-04" db="EMBL/GenBank/DDBJ databases">
        <title>Tritrichomonas musculus Genome.</title>
        <authorList>
            <person name="Alves-Ferreira E."/>
            <person name="Grigg M."/>
            <person name="Lorenzi H."/>
            <person name="Galac M."/>
        </authorList>
    </citation>
    <scope>NUCLEOTIDE SEQUENCE [LARGE SCALE GENOMIC DNA]</scope>
    <source>
        <strain evidence="1 2">EAF2021</strain>
    </source>
</reference>
<gene>
    <name evidence="1" type="ORF">M9Y10_037488</name>
</gene>
<dbReference type="EMBL" id="JAPFFF010000064">
    <property type="protein sequence ID" value="KAK8836556.1"/>
    <property type="molecule type" value="Genomic_DNA"/>
</dbReference>
<sequence length="171" mass="19939">MNLCSSRHPSSDKNVSIFFYTWEDFPDVFDDLYKQFEKPSHYSIKDNKDLNPYSNISVYNSGINAFFSFKSDHFIGDGFVAHSLNCRKRRTISIVNYQNDRLDSELEKSVNEEVIINIYQHNFIGDPKQIVRLTSVYDKVVHFKNLNSKAKNQDPDVFQIVECKNLLLAIV</sequence>
<keyword evidence="2" id="KW-1185">Reference proteome</keyword>